<dbReference type="Gene3D" id="2.40.50.90">
    <property type="match status" value="1"/>
</dbReference>
<evidence type="ECO:0000256" key="1">
    <source>
        <dbReference type="SAM" id="SignalP"/>
    </source>
</evidence>
<dbReference type="AlphaFoldDB" id="A0AAJ1U480"/>
<dbReference type="InterPro" id="IPR035437">
    <property type="entry name" value="SNase_OB-fold_sf"/>
</dbReference>
<dbReference type="Proteomes" id="UP001227162">
    <property type="component" value="Unassembled WGS sequence"/>
</dbReference>
<dbReference type="Pfam" id="PF00565">
    <property type="entry name" value="SNase"/>
    <property type="match status" value="1"/>
</dbReference>
<feature type="domain" description="TNase-like" evidence="2">
    <location>
        <begin position="29"/>
        <end position="146"/>
    </location>
</feature>
<reference evidence="3" key="1">
    <citation type="submission" date="2022-07" db="EMBL/GenBank/DDBJ databases">
        <authorList>
            <person name="Otstavnykh N."/>
            <person name="Isaeva M."/>
            <person name="Bystritskaya E."/>
        </authorList>
    </citation>
    <scope>NUCLEOTIDE SEQUENCE</scope>
    <source>
        <strain evidence="3">10Alg 79</strain>
    </source>
</reference>
<dbReference type="InterPro" id="IPR016071">
    <property type="entry name" value="Staphylococal_nuclease_OB-fold"/>
</dbReference>
<dbReference type="EMBL" id="JANFFA010000001">
    <property type="protein sequence ID" value="MDQ2092900.1"/>
    <property type="molecule type" value="Genomic_DNA"/>
</dbReference>
<evidence type="ECO:0000313" key="3">
    <source>
        <dbReference type="EMBL" id="MDQ2092900.1"/>
    </source>
</evidence>
<dbReference type="PROSITE" id="PS50830">
    <property type="entry name" value="TNASE_3"/>
    <property type="match status" value="1"/>
</dbReference>
<accession>A0AAJ1U480</accession>
<dbReference type="SUPFAM" id="SSF50199">
    <property type="entry name" value="Staphylococcal nuclease"/>
    <property type="match status" value="1"/>
</dbReference>
<dbReference type="PANTHER" id="PTHR12302">
    <property type="entry name" value="EBNA2 BINDING PROTEIN P100"/>
    <property type="match status" value="1"/>
</dbReference>
<proteinExistence type="predicted"/>
<gene>
    <name evidence="3" type="ORF">NOI20_02110</name>
</gene>
<protein>
    <submittedName>
        <fullName evidence="3">Thermonuclease family protein</fullName>
    </submittedName>
</protein>
<dbReference type="PANTHER" id="PTHR12302:SF26">
    <property type="entry name" value="BLR1266 PROTEIN"/>
    <property type="match status" value="1"/>
</dbReference>
<evidence type="ECO:0000259" key="2">
    <source>
        <dbReference type="PROSITE" id="PS50830"/>
    </source>
</evidence>
<dbReference type="RefSeq" id="WP_317624511.1">
    <property type="nucleotide sequence ID" value="NZ_JANFFA010000001.1"/>
</dbReference>
<sequence>MLRLFVSLLLLAASPLFAAQPDSLVGPVRMIDGDTARMGAYTIRLTGIDAPEQDQTCKTGQKGVPFACGAWVSTRAAALFDGKTARCKVEGTDRYDRTLARCRVSGRDMGEVLVSEGLAFAYRKYSRDYVALEEAARRRDVGLWTMQVQSPAAWRKAHRLASAQTPPKAACVIKGNINRKGEHIYHLPHQRYYGDTRISPAKGERWFCSESEARAAGWRKARS</sequence>
<keyword evidence="4" id="KW-1185">Reference proteome</keyword>
<name>A0AAJ1U480_9RHOB</name>
<feature type="signal peptide" evidence="1">
    <location>
        <begin position="1"/>
        <end position="18"/>
    </location>
</feature>
<reference evidence="3" key="2">
    <citation type="submission" date="2023-04" db="EMBL/GenBank/DDBJ databases">
        <title>'Rhodoalgimonas zhirmunskyi' gen. nov., isolated from a red alga.</title>
        <authorList>
            <person name="Nedashkovskaya O.I."/>
            <person name="Otstavnykh N.Y."/>
            <person name="Bystritskaya E.P."/>
            <person name="Balabanova L.A."/>
            <person name="Isaeva M.P."/>
        </authorList>
    </citation>
    <scope>NUCLEOTIDE SEQUENCE</scope>
    <source>
        <strain evidence="3">10Alg 79</strain>
    </source>
</reference>
<keyword evidence="1" id="KW-0732">Signal</keyword>
<evidence type="ECO:0000313" key="4">
    <source>
        <dbReference type="Proteomes" id="UP001227162"/>
    </source>
</evidence>
<dbReference type="SMART" id="SM00318">
    <property type="entry name" value="SNc"/>
    <property type="match status" value="1"/>
</dbReference>
<feature type="chain" id="PRO_5042462346" evidence="1">
    <location>
        <begin position="19"/>
        <end position="223"/>
    </location>
</feature>
<comment type="caution">
    <text evidence="3">The sequence shown here is derived from an EMBL/GenBank/DDBJ whole genome shotgun (WGS) entry which is preliminary data.</text>
</comment>
<organism evidence="3 4">
    <name type="scientific">Rhodalgimonas zhirmunskyi</name>
    <dbReference type="NCBI Taxonomy" id="2964767"/>
    <lineage>
        <taxon>Bacteria</taxon>
        <taxon>Pseudomonadati</taxon>
        <taxon>Pseudomonadota</taxon>
        <taxon>Alphaproteobacteria</taxon>
        <taxon>Rhodobacterales</taxon>
        <taxon>Roseobacteraceae</taxon>
        <taxon>Rhodalgimonas</taxon>
    </lineage>
</organism>